<proteinExistence type="predicted"/>
<dbReference type="EMBL" id="KZ110602">
    <property type="protein sequence ID" value="OSX59560.1"/>
    <property type="molecule type" value="Genomic_DNA"/>
</dbReference>
<organism evidence="1 2">
    <name type="scientific">Postia placenta MAD-698-R-SB12</name>
    <dbReference type="NCBI Taxonomy" id="670580"/>
    <lineage>
        <taxon>Eukaryota</taxon>
        <taxon>Fungi</taxon>
        <taxon>Dikarya</taxon>
        <taxon>Basidiomycota</taxon>
        <taxon>Agaricomycotina</taxon>
        <taxon>Agaricomycetes</taxon>
        <taxon>Polyporales</taxon>
        <taxon>Adustoporiaceae</taxon>
        <taxon>Rhodonia</taxon>
    </lineage>
</organism>
<keyword evidence="2" id="KW-1185">Reference proteome</keyword>
<name>A0A1X6MTG9_9APHY</name>
<sequence length="154" mass="17966">MNTISYDKAHCLATLEQQRSAVSTSILGRNRRREETRVTGIYGDKCKAQVGRQVRGIARTFKLARRHSLDRRRRKLGDPARYDRRRAMKHDPVALTNWKVDYKEDQTPKITFSSSNAFEGILREKQASKEQDQLKNTRFVDGELLDQCEVLRTR</sequence>
<dbReference type="OrthoDB" id="10279321at2759"/>
<dbReference type="Proteomes" id="UP000194127">
    <property type="component" value="Unassembled WGS sequence"/>
</dbReference>
<gene>
    <name evidence="1" type="ORF">POSPLADRAFT_1048870</name>
</gene>
<evidence type="ECO:0000313" key="2">
    <source>
        <dbReference type="Proteomes" id="UP000194127"/>
    </source>
</evidence>
<dbReference type="RefSeq" id="XP_024336354.1">
    <property type="nucleotide sequence ID" value="XM_024479616.1"/>
</dbReference>
<protein>
    <submittedName>
        <fullName evidence="1">Uncharacterized protein</fullName>
    </submittedName>
</protein>
<dbReference type="AlphaFoldDB" id="A0A1X6MTG9"/>
<dbReference type="GeneID" id="36324566"/>
<evidence type="ECO:0000313" key="1">
    <source>
        <dbReference type="EMBL" id="OSX59560.1"/>
    </source>
</evidence>
<accession>A0A1X6MTG9</accession>
<reference evidence="1 2" key="1">
    <citation type="submission" date="2017-04" db="EMBL/GenBank/DDBJ databases">
        <title>Genome Sequence of the Model Brown-Rot Fungus Postia placenta SB12.</title>
        <authorList>
            <consortium name="DOE Joint Genome Institute"/>
            <person name="Gaskell J."/>
            <person name="Kersten P."/>
            <person name="Larrondo L.F."/>
            <person name="Canessa P."/>
            <person name="Martinez D."/>
            <person name="Hibbett D."/>
            <person name="Schmoll M."/>
            <person name="Kubicek C.P."/>
            <person name="Martinez A.T."/>
            <person name="Yadav J."/>
            <person name="Master E."/>
            <person name="Magnuson J.K."/>
            <person name="James T."/>
            <person name="Yaver D."/>
            <person name="Berka R."/>
            <person name="Labutti K."/>
            <person name="Lipzen A."/>
            <person name="Aerts A."/>
            <person name="Barry K."/>
            <person name="Henrissat B."/>
            <person name="Blanchette R."/>
            <person name="Grigoriev I."/>
            <person name="Cullen D."/>
        </authorList>
    </citation>
    <scope>NUCLEOTIDE SEQUENCE [LARGE SCALE GENOMIC DNA]</scope>
    <source>
        <strain evidence="1 2">MAD-698-R-SB12</strain>
    </source>
</reference>